<keyword evidence="2" id="KW-1185">Reference proteome</keyword>
<name>B7KG43_GLOC7</name>
<organism evidence="1 2">
    <name type="scientific">Gloeothece citriformis (strain PCC 7424)</name>
    <name type="common">Cyanothece sp. (strain PCC 7424)</name>
    <dbReference type="NCBI Taxonomy" id="65393"/>
    <lineage>
        <taxon>Bacteria</taxon>
        <taxon>Bacillati</taxon>
        <taxon>Cyanobacteriota</taxon>
        <taxon>Cyanophyceae</taxon>
        <taxon>Oscillatoriophycideae</taxon>
        <taxon>Chroococcales</taxon>
        <taxon>Aphanothecaceae</taxon>
        <taxon>Gloeothece</taxon>
        <taxon>Gloeothece citriformis</taxon>
    </lineage>
</organism>
<dbReference type="EMBL" id="CP001291">
    <property type="protein sequence ID" value="ACK69236.1"/>
    <property type="molecule type" value="Genomic_DNA"/>
</dbReference>
<accession>B7KG43</accession>
<reference evidence="2" key="1">
    <citation type="journal article" date="2011" name="MBio">
        <title>Novel metabolic attributes of the genus Cyanothece, comprising a group of unicellular nitrogen-fixing Cyanobacteria.</title>
        <authorList>
            <person name="Bandyopadhyay A."/>
            <person name="Elvitigala T."/>
            <person name="Welsh E."/>
            <person name="Stockel J."/>
            <person name="Liberton M."/>
            <person name="Min H."/>
            <person name="Sherman L.A."/>
            <person name="Pakrasi H.B."/>
        </authorList>
    </citation>
    <scope>NUCLEOTIDE SEQUENCE [LARGE SCALE GENOMIC DNA]</scope>
    <source>
        <strain evidence="2">PCC 7424</strain>
    </source>
</reference>
<proteinExistence type="predicted"/>
<dbReference type="AlphaFoldDB" id="B7KG43"/>
<dbReference type="Proteomes" id="UP000002384">
    <property type="component" value="Chromosome"/>
</dbReference>
<evidence type="ECO:0000313" key="1">
    <source>
        <dbReference type="EMBL" id="ACK69236.1"/>
    </source>
</evidence>
<sequence length="44" mass="5426">MTVFIYYSLFSHSIITYFDRQEKERAIILTNNRVKIYNFNELAY</sequence>
<dbReference type="HOGENOM" id="CLU_3215200_0_0_3"/>
<evidence type="ECO:0000313" key="2">
    <source>
        <dbReference type="Proteomes" id="UP000002384"/>
    </source>
</evidence>
<protein>
    <submittedName>
        <fullName evidence="1">Uncharacterized protein</fullName>
    </submittedName>
</protein>
<gene>
    <name evidence="1" type="ordered locus">PCC7424_0780</name>
</gene>
<dbReference type="KEGG" id="cyc:PCC7424_0780"/>